<dbReference type="InterPro" id="IPR036047">
    <property type="entry name" value="F-box-like_dom_sf"/>
</dbReference>
<dbReference type="Proteomes" id="UP001604336">
    <property type="component" value="Unassembled WGS sequence"/>
</dbReference>
<dbReference type="PROSITE" id="PS50181">
    <property type="entry name" value="FBOX"/>
    <property type="match status" value="1"/>
</dbReference>
<evidence type="ECO:0000259" key="1">
    <source>
        <dbReference type="PROSITE" id="PS50181"/>
    </source>
</evidence>
<dbReference type="EMBL" id="JBFOLK010000007">
    <property type="protein sequence ID" value="KAL2497078.1"/>
    <property type="molecule type" value="Genomic_DNA"/>
</dbReference>
<dbReference type="CDD" id="cd22157">
    <property type="entry name" value="F-box_AtFBW1-like"/>
    <property type="match status" value="1"/>
</dbReference>
<dbReference type="InterPro" id="IPR013187">
    <property type="entry name" value="F-box-assoc_dom_typ3"/>
</dbReference>
<dbReference type="AlphaFoldDB" id="A0ABD1SB62"/>
<gene>
    <name evidence="2" type="ORF">Adt_22628</name>
</gene>
<dbReference type="NCBIfam" id="TIGR01640">
    <property type="entry name" value="F_box_assoc_1"/>
    <property type="match status" value="1"/>
</dbReference>
<evidence type="ECO:0000313" key="2">
    <source>
        <dbReference type="EMBL" id="KAL2497078.1"/>
    </source>
</evidence>
<evidence type="ECO:0000313" key="3">
    <source>
        <dbReference type="Proteomes" id="UP001604336"/>
    </source>
</evidence>
<protein>
    <submittedName>
        <fullName evidence="2">F-box/kelch-repeat protein</fullName>
    </submittedName>
</protein>
<organism evidence="2 3">
    <name type="scientific">Abeliophyllum distichum</name>
    <dbReference type="NCBI Taxonomy" id="126358"/>
    <lineage>
        <taxon>Eukaryota</taxon>
        <taxon>Viridiplantae</taxon>
        <taxon>Streptophyta</taxon>
        <taxon>Embryophyta</taxon>
        <taxon>Tracheophyta</taxon>
        <taxon>Spermatophyta</taxon>
        <taxon>Magnoliopsida</taxon>
        <taxon>eudicotyledons</taxon>
        <taxon>Gunneridae</taxon>
        <taxon>Pentapetalae</taxon>
        <taxon>asterids</taxon>
        <taxon>lamiids</taxon>
        <taxon>Lamiales</taxon>
        <taxon>Oleaceae</taxon>
        <taxon>Forsythieae</taxon>
        <taxon>Abeliophyllum</taxon>
    </lineage>
</organism>
<keyword evidence="3" id="KW-1185">Reference proteome</keyword>
<sequence length="372" mass="42911">MVNFWLPEDLIVEILSRLPVKTLLRFKCVCTQWSALISSPLFASLHLESSISNPTRHSIIVYDHCLNKAISLHPITFSPVENINLGLDHGYRFFPGIGYVGSINGLICEIGYSLYCLFLWNPSTRLFKRLPPGRHTDTILNPSNCSFGFGWDPIANDYKVVKIVSIFEDGKIRTWAEVWSSNLDSWREIKVNRNFILRRVVCDVIVNGFPHWIVYDGIELDSKLLVASFDTRTEVLHVVPVPELLLQLVPTTKQCAYFGMNWKGSFCLAGRVSVKPKKIYQVWKMENDSVTGKEAWTKKFTFALDVEFSGFLYNINEKFVLERYGELISYDVETREINTVGIEEAQHLVFWSHYYVESLVSIKGFNPFERWI</sequence>
<name>A0ABD1SB62_9LAMI</name>
<feature type="domain" description="F-box" evidence="1">
    <location>
        <begin position="1"/>
        <end position="45"/>
    </location>
</feature>
<dbReference type="Pfam" id="PF00646">
    <property type="entry name" value="F-box"/>
    <property type="match status" value="1"/>
</dbReference>
<dbReference type="PANTHER" id="PTHR31672">
    <property type="entry name" value="BNACNNG10540D PROTEIN"/>
    <property type="match status" value="1"/>
</dbReference>
<dbReference type="InterPro" id="IPR050796">
    <property type="entry name" value="SCF_F-box_component"/>
</dbReference>
<dbReference type="Pfam" id="PF08268">
    <property type="entry name" value="FBA_3"/>
    <property type="match status" value="1"/>
</dbReference>
<dbReference type="SMART" id="SM00256">
    <property type="entry name" value="FBOX"/>
    <property type="match status" value="1"/>
</dbReference>
<dbReference type="InterPro" id="IPR017451">
    <property type="entry name" value="F-box-assoc_interact_dom"/>
</dbReference>
<dbReference type="InterPro" id="IPR001810">
    <property type="entry name" value="F-box_dom"/>
</dbReference>
<dbReference type="SUPFAM" id="SSF81383">
    <property type="entry name" value="F-box domain"/>
    <property type="match status" value="1"/>
</dbReference>
<dbReference type="Gene3D" id="1.20.1280.50">
    <property type="match status" value="1"/>
</dbReference>
<proteinExistence type="predicted"/>
<comment type="caution">
    <text evidence="2">The sequence shown here is derived from an EMBL/GenBank/DDBJ whole genome shotgun (WGS) entry which is preliminary data.</text>
</comment>
<reference evidence="3" key="1">
    <citation type="submission" date="2024-07" db="EMBL/GenBank/DDBJ databases">
        <title>Two chromosome-level genome assemblies of Korean endemic species Abeliophyllum distichum and Forsythia ovata (Oleaceae).</title>
        <authorList>
            <person name="Jang H."/>
        </authorList>
    </citation>
    <scope>NUCLEOTIDE SEQUENCE [LARGE SCALE GENOMIC DNA]</scope>
</reference>
<dbReference type="PANTHER" id="PTHR31672:SF13">
    <property type="entry name" value="F-BOX PROTEIN CPR30-LIKE"/>
    <property type="match status" value="1"/>
</dbReference>
<accession>A0ABD1SB62</accession>